<dbReference type="GO" id="GO:0005840">
    <property type="term" value="C:ribosome"/>
    <property type="evidence" value="ECO:0007669"/>
    <property type="project" value="UniProtKB-KW"/>
</dbReference>
<dbReference type="EMBL" id="JACRUN010000003">
    <property type="protein sequence ID" value="MBC5834736.1"/>
    <property type="molecule type" value="Genomic_DNA"/>
</dbReference>
<evidence type="ECO:0000256" key="5">
    <source>
        <dbReference type="HAMAP-Rule" id="MF_00373"/>
    </source>
</evidence>
<keyword evidence="3 5" id="KW-0687">Ribonucleoprotein</keyword>
<organism evidence="6 7">
    <name type="scientific">Flavobacterium bernardetii</name>
    <dbReference type="NCBI Taxonomy" id="2813823"/>
    <lineage>
        <taxon>Bacteria</taxon>
        <taxon>Pseudomonadati</taxon>
        <taxon>Bacteroidota</taxon>
        <taxon>Flavobacteriia</taxon>
        <taxon>Flavobacteriales</taxon>
        <taxon>Flavobacteriaceae</taxon>
        <taxon>Flavobacterium</taxon>
    </lineage>
</organism>
<dbReference type="Gene3D" id="2.30.170.40">
    <property type="entry name" value="Ribosomal protein L28/L24"/>
    <property type="match status" value="1"/>
</dbReference>
<evidence type="ECO:0000256" key="3">
    <source>
        <dbReference type="ARBA" id="ARBA00023274"/>
    </source>
</evidence>
<dbReference type="Proteomes" id="UP000605990">
    <property type="component" value="Unassembled WGS sequence"/>
</dbReference>
<dbReference type="NCBIfam" id="TIGR00009">
    <property type="entry name" value="L28"/>
    <property type="match status" value="1"/>
</dbReference>
<evidence type="ECO:0000313" key="7">
    <source>
        <dbReference type="Proteomes" id="UP000605990"/>
    </source>
</evidence>
<accession>A0ABR7IY75</accession>
<dbReference type="RefSeq" id="WP_166127789.1">
    <property type="nucleotide sequence ID" value="NZ_JAANOQ010000004.1"/>
</dbReference>
<keyword evidence="7" id="KW-1185">Reference proteome</keyword>
<comment type="caution">
    <text evidence="6">The sequence shown here is derived from an EMBL/GenBank/DDBJ whole genome shotgun (WGS) entry which is preliminary data.</text>
</comment>
<dbReference type="InterPro" id="IPR034704">
    <property type="entry name" value="Ribosomal_bL28/bL31-like_sf"/>
</dbReference>
<keyword evidence="2 5" id="KW-0689">Ribosomal protein</keyword>
<protein>
    <recommendedName>
        <fullName evidence="4 5">Large ribosomal subunit protein bL28</fullName>
    </recommendedName>
</protein>
<dbReference type="InterPro" id="IPR037147">
    <property type="entry name" value="Ribosomal_bL28_sf"/>
</dbReference>
<name>A0ABR7IY75_9FLAO</name>
<dbReference type="InterPro" id="IPR001383">
    <property type="entry name" value="Ribosomal_bL28_bact-type"/>
</dbReference>
<evidence type="ECO:0000256" key="4">
    <source>
        <dbReference type="ARBA" id="ARBA00035174"/>
    </source>
</evidence>
<dbReference type="PANTHER" id="PTHR13528:SF2">
    <property type="entry name" value="LARGE RIBOSOMAL SUBUNIT PROTEIN BL28M"/>
    <property type="match status" value="1"/>
</dbReference>
<dbReference type="Pfam" id="PF00830">
    <property type="entry name" value="Ribosomal_L28"/>
    <property type="match status" value="1"/>
</dbReference>
<evidence type="ECO:0000256" key="2">
    <source>
        <dbReference type="ARBA" id="ARBA00022980"/>
    </source>
</evidence>
<dbReference type="InterPro" id="IPR026569">
    <property type="entry name" value="Ribosomal_bL28"/>
</dbReference>
<dbReference type="PANTHER" id="PTHR13528">
    <property type="entry name" value="39S RIBOSOMAL PROTEIN L28, MITOCHONDRIAL"/>
    <property type="match status" value="1"/>
</dbReference>
<evidence type="ECO:0000313" key="6">
    <source>
        <dbReference type="EMBL" id="MBC5834736.1"/>
    </source>
</evidence>
<gene>
    <name evidence="5" type="primary">rpmB</name>
    <name evidence="6" type="ORF">H8R27_07540</name>
</gene>
<sequence length="80" mass="8940">MSRVCELTGKRAMVGNNVSHAMNKTKRKFSVNLVKKRFYIAEEDRWVSLKISTAVLKTINKNGIAAVLKKAKAEGFVKSV</sequence>
<reference evidence="6 7" key="1">
    <citation type="submission" date="2020-08" db="EMBL/GenBank/DDBJ databases">
        <title>Description of novel Flavobacterium F-408 isolate.</title>
        <authorList>
            <person name="Saticioglu I.B."/>
            <person name="Duman M."/>
            <person name="Altun S."/>
        </authorList>
    </citation>
    <scope>NUCLEOTIDE SEQUENCE [LARGE SCALE GENOMIC DNA]</scope>
    <source>
        <strain evidence="6 7">F-408</strain>
    </source>
</reference>
<proteinExistence type="inferred from homology"/>
<dbReference type="HAMAP" id="MF_00373">
    <property type="entry name" value="Ribosomal_bL28"/>
    <property type="match status" value="1"/>
</dbReference>
<evidence type="ECO:0000256" key="1">
    <source>
        <dbReference type="ARBA" id="ARBA00008760"/>
    </source>
</evidence>
<comment type="similarity">
    <text evidence="1 5">Belongs to the bacterial ribosomal protein bL28 family.</text>
</comment>
<dbReference type="SUPFAM" id="SSF143800">
    <property type="entry name" value="L28p-like"/>
    <property type="match status" value="1"/>
</dbReference>